<evidence type="ECO:0000256" key="4">
    <source>
        <dbReference type="SAM" id="MobiDB-lite"/>
    </source>
</evidence>
<feature type="repeat" description="ANK" evidence="3">
    <location>
        <begin position="68"/>
        <end position="100"/>
    </location>
</feature>
<feature type="compositionally biased region" description="Acidic residues" evidence="4">
    <location>
        <begin position="622"/>
        <end position="631"/>
    </location>
</feature>
<feature type="repeat" description="ANK" evidence="3">
    <location>
        <begin position="174"/>
        <end position="206"/>
    </location>
</feature>
<reference evidence="5 6" key="1">
    <citation type="submission" date="2022-02" db="EMBL/GenBank/DDBJ databases">
        <title>Chromosome-level reference genomes for two strains of Caenorhabditis briggsae: an improved platform for comparative genomics.</title>
        <authorList>
            <person name="Stevens L."/>
            <person name="Andersen E.C."/>
        </authorList>
    </citation>
    <scope>NUCLEOTIDE SEQUENCE [LARGE SCALE GENOMIC DNA]</scope>
    <source>
        <strain evidence="5">QX1410_ONT</strain>
        <tissue evidence="5">Whole-organism</tissue>
    </source>
</reference>
<dbReference type="Pfam" id="PF12796">
    <property type="entry name" value="Ank_2"/>
    <property type="match status" value="3"/>
</dbReference>
<name>A0AAE8ZZP3_CAEBR</name>
<dbReference type="Gene3D" id="1.25.40.20">
    <property type="entry name" value="Ankyrin repeat-containing domain"/>
    <property type="match status" value="3"/>
</dbReference>
<dbReference type="InterPro" id="IPR036770">
    <property type="entry name" value="Ankyrin_rpt-contain_sf"/>
</dbReference>
<evidence type="ECO:0000256" key="1">
    <source>
        <dbReference type="ARBA" id="ARBA00022737"/>
    </source>
</evidence>
<dbReference type="Pfam" id="PF13637">
    <property type="entry name" value="Ank_4"/>
    <property type="match status" value="1"/>
</dbReference>
<dbReference type="PANTHER" id="PTHR24173">
    <property type="entry name" value="ANKYRIN REPEAT CONTAINING"/>
    <property type="match status" value="1"/>
</dbReference>
<dbReference type="SMART" id="SM00248">
    <property type="entry name" value="ANK"/>
    <property type="match status" value="11"/>
</dbReference>
<evidence type="ECO:0008006" key="7">
    <source>
        <dbReference type="Google" id="ProtNLM"/>
    </source>
</evidence>
<dbReference type="InterPro" id="IPR002110">
    <property type="entry name" value="Ankyrin_rpt"/>
</dbReference>
<dbReference type="PANTHER" id="PTHR24173:SF74">
    <property type="entry name" value="ANKYRIN REPEAT DOMAIN-CONTAINING PROTEIN 16"/>
    <property type="match status" value="1"/>
</dbReference>
<dbReference type="PROSITE" id="PS50297">
    <property type="entry name" value="ANK_REP_REGION"/>
    <property type="match status" value="4"/>
</dbReference>
<feature type="repeat" description="ANK" evidence="3">
    <location>
        <begin position="242"/>
        <end position="274"/>
    </location>
</feature>
<evidence type="ECO:0000256" key="2">
    <source>
        <dbReference type="ARBA" id="ARBA00023043"/>
    </source>
</evidence>
<sequence>MNMSLIETLDRHEYDKIQQILEENPDEVRFRNEEDKVAIHYAASEGDLNTLKLIFLGDRTLVDVRDGTRQTPLLCAIMSGRIENAEFLANNGADVHAVDENGRNAVHWSVVCGQLDSLNWSIAKGVDIEAHDNDQECTPLHYATCDEDTPPEVSQAIIVTLLKHGAKPNTVDTDDRTPIHWCSSNGNLDAIKALYNSGGDLTWRDKMNLNILHCAASHGYHEVIEFAIKNIDRPVVDEIDRAGHTPLFYAISFGHYEVASKLLHNKANPNHQDQRLATAAHSAAAKGQMRMLKLLRTHNASFDIQNYRGDLPFHEAVIAGSKDVVEWLLAVDPSVLDVPNHSGRTALHLAASVGNLEMVILLCTKKCYVDPLCTRENEIFTPLDLAIRQRHDAVAEYLQKLCRAKRCSDFTSQEIEEWKKNFEAMIAEAKRKRNEFIAAQKAKRRPSTSDGVVGSERKREIADVGVNTSQRSIKSADSNRVKRKYSKSTSVTNLIEVPSVPKQELEALKESIANGQKLVDEDEDFDILDVDDEFENLPPISDLSSSSTESDHHETDDEKSDDDSDEVAKKVTVQEVKAATAAPQKPKKEVRIATSTNGKKKSSRGTVVMRVRREPEIGNDGGDVDIYDDGEEHPSDEEGKKKEKETASPVSNRRYIHERAIFQELTHLKRMQIQYGKVLKAQKNAKKLLRNYYHPPTGQVQEKVLVKSLISNFCKMHNLDIRNFKLFTTFYAWERFLYDALSEQLKIIYLEERERLAETEVDMKPSASMKLNKFDSKIRSSVPITDKYREMQRIYTHAAITTKSTKSASKTRGSTGTSSAKESSRKRCDCLDKHKHLFL</sequence>
<keyword evidence="2 3" id="KW-0040">ANK repeat</keyword>
<dbReference type="PROSITE" id="PS50088">
    <property type="entry name" value="ANK_REPEAT"/>
    <property type="match status" value="5"/>
</dbReference>
<evidence type="ECO:0000313" key="6">
    <source>
        <dbReference type="Proteomes" id="UP000827892"/>
    </source>
</evidence>
<feature type="region of interest" description="Disordered" evidence="4">
    <location>
        <begin position="802"/>
        <end position="825"/>
    </location>
</feature>
<feature type="compositionally biased region" description="Polar residues" evidence="4">
    <location>
        <begin position="466"/>
        <end position="478"/>
    </location>
</feature>
<dbReference type="EMBL" id="CP090895">
    <property type="protein sequence ID" value="ULT86852.1"/>
    <property type="molecule type" value="Genomic_DNA"/>
</dbReference>
<feature type="region of interest" description="Disordered" evidence="4">
    <location>
        <begin position="535"/>
        <end position="650"/>
    </location>
</feature>
<feature type="region of interest" description="Disordered" evidence="4">
    <location>
        <begin position="463"/>
        <end position="488"/>
    </location>
</feature>
<proteinExistence type="predicted"/>
<feature type="compositionally biased region" description="Basic and acidic residues" evidence="4">
    <location>
        <begin position="632"/>
        <end position="646"/>
    </location>
</feature>
<feature type="repeat" description="ANK" evidence="3">
    <location>
        <begin position="342"/>
        <end position="362"/>
    </location>
</feature>
<evidence type="ECO:0000256" key="3">
    <source>
        <dbReference type="PROSITE-ProRule" id="PRU00023"/>
    </source>
</evidence>
<organism evidence="5 6">
    <name type="scientific">Caenorhabditis briggsae</name>
    <dbReference type="NCBI Taxonomy" id="6238"/>
    <lineage>
        <taxon>Eukaryota</taxon>
        <taxon>Metazoa</taxon>
        <taxon>Ecdysozoa</taxon>
        <taxon>Nematoda</taxon>
        <taxon>Chromadorea</taxon>
        <taxon>Rhabditida</taxon>
        <taxon>Rhabditina</taxon>
        <taxon>Rhabditomorpha</taxon>
        <taxon>Rhabditoidea</taxon>
        <taxon>Rhabditidae</taxon>
        <taxon>Peloderinae</taxon>
        <taxon>Caenorhabditis</taxon>
    </lineage>
</organism>
<evidence type="ECO:0000313" key="5">
    <source>
        <dbReference type="EMBL" id="ULT86852.1"/>
    </source>
</evidence>
<gene>
    <name evidence="5" type="ORF">L3Y34_006523</name>
</gene>
<dbReference type="Proteomes" id="UP000827892">
    <property type="component" value="Chromosome V"/>
</dbReference>
<protein>
    <recommendedName>
        <fullName evidence="7">ANK_REP_REGION domain-containing protein</fullName>
    </recommendedName>
</protein>
<feature type="compositionally biased region" description="Low complexity" evidence="4">
    <location>
        <begin position="802"/>
        <end position="821"/>
    </location>
</feature>
<dbReference type="SUPFAM" id="SSF48403">
    <property type="entry name" value="Ankyrin repeat"/>
    <property type="match status" value="1"/>
</dbReference>
<dbReference type="AlphaFoldDB" id="A0AAE8ZZP3"/>
<keyword evidence="1" id="KW-0677">Repeat</keyword>
<feature type="repeat" description="ANK" evidence="3">
    <location>
        <begin position="135"/>
        <end position="173"/>
    </location>
</feature>
<accession>A0AAE8ZZP3</accession>